<dbReference type="EMBL" id="LUCM01010783">
    <property type="protein sequence ID" value="KAA0184988.1"/>
    <property type="molecule type" value="Genomic_DNA"/>
</dbReference>
<name>A0A8E0VF82_9TREM</name>
<dbReference type="PROSITE" id="PS50294">
    <property type="entry name" value="WD_REPEATS_REGION"/>
    <property type="match status" value="1"/>
</dbReference>
<dbReference type="InterPro" id="IPR036322">
    <property type="entry name" value="WD40_repeat_dom_sf"/>
</dbReference>
<reference evidence="5" key="1">
    <citation type="submission" date="2019-05" db="EMBL/GenBank/DDBJ databases">
        <title>Annotation for the trematode Fasciolopsis buski.</title>
        <authorList>
            <person name="Choi Y.-J."/>
        </authorList>
    </citation>
    <scope>NUCLEOTIDE SEQUENCE</scope>
    <source>
        <strain evidence="5">HT</strain>
        <tissue evidence="5">Whole worm</tissue>
    </source>
</reference>
<keyword evidence="2" id="KW-0677">Repeat</keyword>
<dbReference type="PROSITE" id="PS50082">
    <property type="entry name" value="WD_REPEATS_2"/>
    <property type="match status" value="1"/>
</dbReference>
<protein>
    <submittedName>
        <fullName evidence="5">Coronin protein crn1</fullName>
    </submittedName>
</protein>
<evidence type="ECO:0000256" key="1">
    <source>
        <dbReference type="ARBA" id="ARBA00022574"/>
    </source>
</evidence>
<comment type="caution">
    <text evidence="5">The sequence shown here is derived from an EMBL/GenBank/DDBJ whole genome shotgun (WGS) entry which is preliminary data.</text>
</comment>
<keyword evidence="1 3" id="KW-0853">WD repeat</keyword>
<evidence type="ECO:0000313" key="6">
    <source>
        <dbReference type="Proteomes" id="UP000728185"/>
    </source>
</evidence>
<evidence type="ECO:0000256" key="2">
    <source>
        <dbReference type="ARBA" id="ARBA00022737"/>
    </source>
</evidence>
<feature type="compositionally biased region" description="Polar residues" evidence="4">
    <location>
        <begin position="290"/>
        <end position="300"/>
    </location>
</feature>
<dbReference type="PANTHER" id="PTHR47822:SF3">
    <property type="entry name" value="ANAPHASE-PROMOTING COMPLEX SUBUNIT 4-LIKE WD40 DOMAIN-CONTAINING PROTEIN"/>
    <property type="match status" value="1"/>
</dbReference>
<dbReference type="PANTHER" id="PTHR47822">
    <property type="entry name" value="CARBOHYDRATE BINDING DOMAIN CONTAINING PROTEIN"/>
    <property type="match status" value="1"/>
</dbReference>
<proteinExistence type="predicted"/>
<dbReference type="Proteomes" id="UP000728185">
    <property type="component" value="Unassembled WGS sequence"/>
</dbReference>
<accession>A0A8E0VF82</accession>
<feature type="region of interest" description="Disordered" evidence="4">
    <location>
        <begin position="290"/>
        <end position="324"/>
    </location>
</feature>
<dbReference type="InterPro" id="IPR019775">
    <property type="entry name" value="WD40_repeat_CS"/>
</dbReference>
<dbReference type="Gene3D" id="2.130.10.10">
    <property type="entry name" value="YVTN repeat-like/Quinoprotein amine dehydrogenase"/>
    <property type="match status" value="2"/>
</dbReference>
<dbReference type="InterPro" id="IPR001680">
    <property type="entry name" value="WD40_rpt"/>
</dbReference>
<dbReference type="OrthoDB" id="361494at2759"/>
<gene>
    <name evidence="5" type="ORF">FBUS_00261</name>
</gene>
<dbReference type="InterPro" id="IPR015943">
    <property type="entry name" value="WD40/YVTN_repeat-like_dom_sf"/>
</dbReference>
<dbReference type="SUPFAM" id="SSF50978">
    <property type="entry name" value="WD40 repeat-like"/>
    <property type="match status" value="1"/>
</dbReference>
<evidence type="ECO:0000313" key="5">
    <source>
        <dbReference type="EMBL" id="KAA0184988.1"/>
    </source>
</evidence>
<organism evidence="5 6">
    <name type="scientific">Fasciolopsis buskii</name>
    <dbReference type="NCBI Taxonomy" id="27845"/>
    <lineage>
        <taxon>Eukaryota</taxon>
        <taxon>Metazoa</taxon>
        <taxon>Spiralia</taxon>
        <taxon>Lophotrochozoa</taxon>
        <taxon>Platyhelminthes</taxon>
        <taxon>Trematoda</taxon>
        <taxon>Digenea</taxon>
        <taxon>Plagiorchiida</taxon>
        <taxon>Echinostomata</taxon>
        <taxon>Echinostomatoidea</taxon>
        <taxon>Fasciolidae</taxon>
        <taxon>Fasciolopsis</taxon>
    </lineage>
</organism>
<feature type="repeat" description="WD" evidence="3">
    <location>
        <begin position="380"/>
        <end position="415"/>
    </location>
</feature>
<dbReference type="SMART" id="SM00320">
    <property type="entry name" value="WD40"/>
    <property type="match status" value="4"/>
</dbReference>
<dbReference type="PROSITE" id="PS00678">
    <property type="entry name" value="WD_REPEATS_1"/>
    <property type="match status" value="1"/>
</dbReference>
<evidence type="ECO:0000256" key="4">
    <source>
        <dbReference type="SAM" id="MobiDB-lite"/>
    </source>
</evidence>
<dbReference type="Pfam" id="PF00400">
    <property type="entry name" value="WD40"/>
    <property type="match status" value="3"/>
</dbReference>
<dbReference type="AlphaFoldDB" id="A0A8E0VF82"/>
<sequence>MFRRHLESALVAGAMIDPGLSPCFRFTRIRFARFCFPPGYDSNLNRTEDTDEQISEDLTSGQAATQTGFSSGSTVTATCTCCPNTATVTAGAESGTTAEGNNLQSSVSMILGEGDCEKPIPVGTTPCRLHMQDFLRKYPWRRLQDDYAIHSVQFSGDGRMLLAGSANTSVRVIHTSDGSQRIIPRPSKWALGMPITTIRFMPPNSIWAVACNSHGEVFAFRPDVEGFETLFKEPQQTYTLDISPDGTELATAGVDKRIRVYTLMPNSLIGMPHEVDASAEDEFPPPTYRIDNSSTASDLGSVQGVKRDSSNGYSRPHFPGGRPNQIVDETVRRYVLTRCYGTKDLQDSPYTPEPISYTGHKQPVPRIMEYIPTSPGLNITEGHSKRIMALRYHPQRPAVLISAGWDNLVKIWDVRLSKGPVWQIFGPHVASPDGLDIEDNYLLTASWRAHSSIEIWELRMLTSSTGKARKDAACRSSDIGGLGVPSTDLDLPSPIYSSEVRRCTCNDADGPAEIIPISGPVWVKNKAQESGEYPYAARLLPSRAVVAAGSGFQEVRVVGRDTLLPIARVPMDSVVQSMDAVLDGRYIGAGCSSGTIAIIGLA</sequence>
<keyword evidence="6" id="KW-1185">Reference proteome</keyword>
<evidence type="ECO:0000256" key="3">
    <source>
        <dbReference type="PROSITE-ProRule" id="PRU00221"/>
    </source>
</evidence>